<dbReference type="RefSeq" id="WP_188566414.1">
    <property type="nucleotide sequence ID" value="NZ_BMED01000002.1"/>
</dbReference>
<name>A0A916XJU0_9BURK</name>
<keyword evidence="2" id="KW-1185">Reference proteome</keyword>
<evidence type="ECO:0000313" key="1">
    <source>
        <dbReference type="EMBL" id="GGC77324.1"/>
    </source>
</evidence>
<evidence type="ECO:0000313" key="2">
    <source>
        <dbReference type="Proteomes" id="UP000637423"/>
    </source>
</evidence>
<organism evidence="1 2">
    <name type="scientific">Undibacterium terreum</name>
    <dbReference type="NCBI Taxonomy" id="1224302"/>
    <lineage>
        <taxon>Bacteria</taxon>
        <taxon>Pseudomonadati</taxon>
        <taxon>Pseudomonadota</taxon>
        <taxon>Betaproteobacteria</taxon>
        <taxon>Burkholderiales</taxon>
        <taxon>Oxalobacteraceae</taxon>
        <taxon>Undibacterium</taxon>
    </lineage>
</organism>
<protein>
    <submittedName>
        <fullName evidence="1">Uncharacterized protein</fullName>
    </submittedName>
</protein>
<reference evidence="1" key="1">
    <citation type="journal article" date="2014" name="Int. J. Syst. Evol. Microbiol.">
        <title>Complete genome sequence of Corynebacterium casei LMG S-19264T (=DSM 44701T), isolated from a smear-ripened cheese.</title>
        <authorList>
            <consortium name="US DOE Joint Genome Institute (JGI-PGF)"/>
            <person name="Walter F."/>
            <person name="Albersmeier A."/>
            <person name="Kalinowski J."/>
            <person name="Ruckert C."/>
        </authorList>
    </citation>
    <scope>NUCLEOTIDE SEQUENCE</scope>
    <source>
        <strain evidence="1">CGMCC 1.10998</strain>
    </source>
</reference>
<accession>A0A916XJU0</accession>
<gene>
    <name evidence="1" type="ORF">GCM10011396_25590</name>
</gene>
<dbReference type="EMBL" id="BMED01000002">
    <property type="protein sequence ID" value="GGC77324.1"/>
    <property type="molecule type" value="Genomic_DNA"/>
</dbReference>
<sequence length="160" mass="18234">MNSEDYKFSIVRQLDAAELESLRADNLPNLLTLNARYSPHIDVENAFPITPIYIDFLRTQWRLDREFGRAEEDVAISGLGFGFGILLGACTQLKWCIASDAIGNFLTMARTKPAAVSVPPFTYVAKRQDIENAEVFRHFFEQVSADWLGFERPSNWLLDQ</sequence>
<dbReference type="Proteomes" id="UP000637423">
    <property type="component" value="Unassembled WGS sequence"/>
</dbReference>
<comment type="caution">
    <text evidence="1">The sequence shown here is derived from an EMBL/GenBank/DDBJ whole genome shotgun (WGS) entry which is preliminary data.</text>
</comment>
<reference evidence="1" key="2">
    <citation type="submission" date="2020-09" db="EMBL/GenBank/DDBJ databases">
        <authorList>
            <person name="Sun Q."/>
            <person name="Zhou Y."/>
        </authorList>
    </citation>
    <scope>NUCLEOTIDE SEQUENCE</scope>
    <source>
        <strain evidence="1">CGMCC 1.10998</strain>
    </source>
</reference>
<dbReference type="AlphaFoldDB" id="A0A916XJU0"/>
<proteinExistence type="predicted"/>